<reference evidence="1 2" key="1">
    <citation type="journal article" date="2018" name="Biotechnol. Biofuels">
        <title>Integrative visual omics of the white-rot fungus Polyporus brumalis exposes the biotechnological potential of its oxidative enzymes for delignifying raw plant biomass.</title>
        <authorList>
            <person name="Miyauchi S."/>
            <person name="Rancon A."/>
            <person name="Drula E."/>
            <person name="Hage H."/>
            <person name="Chaduli D."/>
            <person name="Favel A."/>
            <person name="Grisel S."/>
            <person name="Henrissat B."/>
            <person name="Herpoel-Gimbert I."/>
            <person name="Ruiz-Duenas F.J."/>
            <person name="Chevret D."/>
            <person name="Hainaut M."/>
            <person name="Lin J."/>
            <person name="Wang M."/>
            <person name="Pangilinan J."/>
            <person name="Lipzen A."/>
            <person name="Lesage-Meessen L."/>
            <person name="Navarro D."/>
            <person name="Riley R."/>
            <person name="Grigoriev I.V."/>
            <person name="Zhou S."/>
            <person name="Raouche S."/>
            <person name="Rosso M.N."/>
        </authorList>
    </citation>
    <scope>NUCLEOTIDE SEQUENCE [LARGE SCALE GENOMIC DNA]</scope>
    <source>
        <strain evidence="1 2">BRFM 1820</strain>
    </source>
</reference>
<dbReference type="Proteomes" id="UP000256964">
    <property type="component" value="Unassembled WGS sequence"/>
</dbReference>
<keyword evidence="2" id="KW-1185">Reference proteome</keyword>
<accession>A0A371CZ55</accession>
<gene>
    <name evidence="1" type="ORF">OH76DRAFT_944239</name>
</gene>
<dbReference type="PROSITE" id="PS51257">
    <property type="entry name" value="PROKAR_LIPOPROTEIN"/>
    <property type="match status" value="1"/>
</dbReference>
<dbReference type="AlphaFoldDB" id="A0A371CZ55"/>
<evidence type="ECO:0000313" key="2">
    <source>
        <dbReference type="Proteomes" id="UP000256964"/>
    </source>
</evidence>
<sequence>MGLKHGLQSASSTWGSSCSLDGNCTQFRFDMPRATNSTTISDIIIDSGQTDLINYSYAPWTFITGNSTYVNETATITTTSSVDQKVRYEIRFSFTGTQVAVYGSFPDSMTLGLGVVTDTRSSYTLFVSARTMTTTSFQPLLVGEEDHVLFYQVQHHIADAS</sequence>
<evidence type="ECO:0000313" key="1">
    <source>
        <dbReference type="EMBL" id="RDX45539.1"/>
    </source>
</evidence>
<proteinExistence type="predicted"/>
<organism evidence="1 2">
    <name type="scientific">Lentinus brumalis</name>
    <dbReference type="NCBI Taxonomy" id="2498619"/>
    <lineage>
        <taxon>Eukaryota</taxon>
        <taxon>Fungi</taxon>
        <taxon>Dikarya</taxon>
        <taxon>Basidiomycota</taxon>
        <taxon>Agaricomycotina</taxon>
        <taxon>Agaricomycetes</taxon>
        <taxon>Polyporales</taxon>
        <taxon>Polyporaceae</taxon>
        <taxon>Lentinus</taxon>
    </lineage>
</organism>
<dbReference type="EMBL" id="KZ857436">
    <property type="protein sequence ID" value="RDX45539.1"/>
    <property type="molecule type" value="Genomic_DNA"/>
</dbReference>
<protein>
    <submittedName>
        <fullName evidence="1">Uncharacterized protein</fullName>
    </submittedName>
</protein>
<name>A0A371CZ55_9APHY</name>